<evidence type="ECO:0000256" key="6">
    <source>
        <dbReference type="ARBA" id="ARBA00022792"/>
    </source>
</evidence>
<dbReference type="EMBL" id="SPLM01000108">
    <property type="protein sequence ID" value="TMW60621.1"/>
    <property type="molecule type" value="Genomic_DNA"/>
</dbReference>
<protein>
    <submittedName>
        <fullName evidence="12">Uncharacterized protein</fullName>
    </submittedName>
</protein>
<evidence type="ECO:0000313" key="12">
    <source>
        <dbReference type="EMBL" id="TMW60621.1"/>
    </source>
</evidence>
<evidence type="ECO:0000313" key="13">
    <source>
        <dbReference type="Proteomes" id="UP000794436"/>
    </source>
</evidence>
<dbReference type="GO" id="GO:0055085">
    <property type="term" value="P:transmembrane transport"/>
    <property type="evidence" value="ECO:0007669"/>
    <property type="project" value="InterPro"/>
</dbReference>
<dbReference type="PROSITE" id="PS50920">
    <property type="entry name" value="SOLCAR"/>
    <property type="match status" value="3"/>
</dbReference>
<evidence type="ECO:0000256" key="11">
    <source>
        <dbReference type="RuleBase" id="RU000488"/>
    </source>
</evidence>
<dbReference type="OrthoDB" id="448427at2759"/>
<comment type="similarity">
    <text evidence="2 11">Belongs to the mitochondrial carrier (TC 2.A.29) family.</text>
</comment>
<keyword evidence="6" id="KW-0999">Mitochondrion inner membrane</keyword>
<dbReference type="SUPFAM" id="SSF103506">
    <property type="entry name" value="Mitochondrial carrier"/>
    <property type="match status" value="1"/>
</dbReference>
<dbReference type="InterPro" id="IPR023395">
    <property type="entry name" value="MCP_dom_sf"/>
</dbReference>
<organism evidence="12 13">
    <name type="scientific">Pythium oligandrum</name>
    <name type="common">Mycoparasitic fungus</name>
    <dbReference type="NCBI Taxonomy" id="41045"/>
    <lineage>
        <taxon>Eukaryota</taxon>
        <taxon>Sar</taxon>
        <taxon>Stramenopiles</taxon>
        <taxon>Oomycota</taxon>
        <taxon>Peronosporomycetes</taxon>
        <taxon>Pythiales</taxon>
        <taxon>Pythiaceae</taxon>
        <taxon>Pythium</taxon>
    </lineage>
</organism>
<keyword evidence="9 10" id="KW-0472">Membrane</keyword>
<dbReference type="FunFam" id="1.50.40.10:FF:000062">
    <property type="entry name" value="mitochondrial uncoupling protein 3"/>
    <property type="match status" value="1"/>
</dbReference>
<dbReference type="PRINTS" id="PR00926">
    <property type="entry name" value="MITOCARRIER"/>
</dbReference>
<evidence type="ECO:0000256" key="2">
    <source>
        <dbReference type="ARBA" id="ARBA00006375"/>
    </source>
</evidence>
<feature type="repeat" description="Solcar" evidence="10">
    <location>
        <begin position="20"/>
        <end position="123"/>
    </location>
</feature>
<dbReference type="InterPro" id="IPR018108">
    <property type="entry name" value="MCP_transmembrane"/>
</dbReference>
<accession>A0A8K1CC50</accession>
<evidence type="ECO:0000256" key="3">
    <source>
        <dbReference type="ARBA" id="ARBA00022448"/>
    </source>
</evidence>
<evidence type="ECO:0000256" key="1">
    <source>
        <dbReference type="ARBA" id="ARBA00004448"/>
    </source>
</evidence>
<dbReference type="InterPro" id="IPR050391">
    <property type="entry name" value="Mito_Metabolite_Transporter"/>
</dbReference>
<evidence type="ECO:0000256" key="4">
    <source>
        <dbReference type="ARBA" id="ARBA00022692"/>
    </source>
</evidence>
<dbReference type="GO" id="GO:0005743">
    <property type="term" value="C:mitochondrial inner membrane"/>
    <property type="evidence" value="ECO:0007669"/>
    <property type="project" value="UniProtKB-SubCell"/>
</dbReference>
<dbReference type="AlphaFoldDB" id="A0A8K1CC50"/>
<comment type="subcellular location">
    <subcellularLocation>
        <location evidence="1">Mitochondrion inner membrane</location>
        <topology evidence="1">Multi-pass membrane protein</topology>
    </subcellularLocation>
</comment>
<evidence type="ECO:0000256" key="5">
    <source>
        <dbReference type="ARBA" id="ARBA00022737"/>
    </source>
</evidence>
<keyword evidence="13" id="KW-1185">Reference proteome</keyword>
<evidence type="ECO:0000256" key="9">
    <source>
        <dbReference type="ARBA" id="ARBA00023136"/>
    </source>
</evidence>
<keyword evidence="3 11" id="KW-0813">Transport</keyword>
<evidence type="ECO:0000256" key="10">
    <source>
        <dbReference type="PROSITE-ProRule" id="PRU00282"/>
    </source>
</evidence>
<dbReference type="Gene3D" id="1.50.40.10">
    <property type="entry name" value="Mitochondrial carrier domain"/>
    <property type="match status" value="1"/>
</dbReference>
<dbReference type="PANTHER" id="PTHR45618">
    <property type="entry name" value="MITOCHONDRIAL DICARBOXYLATE CARRIER-RELATED"/>
    <property type="match status" value="1"/>
</dbReference>
<dbReference type="Pfam" id="PF00153">
    <property type="entry name" value="Mito_carr"/>
    <property type="match status" value="3"/>
</dbReference>
<keyword evidence="8" id="KW-0496">Mitochondrion</keyword>
<keyword evidence="4 10" id="KW-0812">Transmembrane</keyword>
<proteinExistence type="inferred from homology"/>
<dbReference type="Proteomes" id="UP000794436">
    <property type="component" value="Unassembled WGS sequence"/>
</dbReference>
<reference evidence="12" key="1">
    <citation type="submission" date="2019-03" db="EMBL/GenBank/DDBJ databases">
        <title>Long read genome sequence of the mycoparasitic Pythium oligandrum ATCC 38472 isolated from sugarbeet rhizosphere.</title>
        <authorList>
            <person name="Gaulin E."/>
        </authorList>
    </citation>
    <scope>NUCLEOTIDE SEQUENCE</scope>
    <source>
        <strain evidence="12">ATCC 38472_TT</strain>
    </source>
</reference>
<feature type="repeat" description="Solcar" evidence="10">
    <location>
        <begin position="134"/>
        <end position="220"/>
    </location>
</feature>
<dbReference type="InterPro" id="IPR002067">
    <property type="entry name" value="MCP"/>
</dbReference>
<comment type="caution">
    <text evidence="12">The sequence shown here is derived from an EMBL/GenBank/DDBJ whole genome shotgun (WGS) entry which is preliminary data.</text>
</comment>
<keyword evidence="7" id="KW-1133">Transmembrane helix</keyword>
<keyword evidence="5" id="KW-0677">Repeat</keyword>
<evidence type="ECO:0000256" key="7">
    <source>
        <dbReference type="ARBA" id="ARBA00022989"/>
    </source>
</evidence>
<sequence length="325" mass="35150">MAATTKEAAPTQLQAKPALDAQWTRFFAGGLASGTAEIFTLPIDCTKVRLQAQRSVSMPLMTNAGVTVNVVTKAQYNGMVDAARKIVQEEGVGALWKGATPALVRQVSYTSISMVLYEPLRDIFGANKGPRNEVPFINKFLAGGCAGAIGISLANPVDVIKVRMQADKAGTLYRGVGDAFAKIYQREGYRGFLRGMPPNIQRGFIVNAAELGTYDHSKEWFITSGLLPDGVLAHTGASFIAGFAGASASNPVDVLKTRLMSQPTDAHGRGELYSGMADCAKKTFQEGGVQAFYKGFIPNWMRKAPWCVIFFVTYEKYRAAMSESY</sequence>
<gene>
    <name evidence="12" type="ORF">Poli38472_000663</name>
</gene>
<evidence type="ECO:0000256" key="8">
    <source>
        <dbReference type="ARBA" id="ARBA00023128"/>
    </source>
</evidence>
<feature type="repeat" description="Solcar" evidence="10">
    <location>
        <begin position="229"/>
        <end position="320"/>
    </location>
</feature>
<name>A0A8K1CC50_PYTOL</name>